<evidence type="ECO:0000259" key="9">
    <source>
        <dbReference type="Pfam" id="PF01699"/>
    </source>
</evidence>
<feature type="region of interest" description="Disordered" evidence="7">
    <location>
        <begin position="490"/>
        <end position="524"/>
    </location>
</feature>
<gene>
    <name evidence="10" type="ORF">PBRASI_LOCUS2803</name>
</gene>
<reference evidence="10" key="1">
    <citation type="submission" date="2021-06" db="EMBL/GenBank/DDBJ databases">
        <authorList>
            <person name="Kallberg Y."/>
            <person name="Tangrot J."/>
            <person name="Rosling A."/>
        </authorList>
    </citation>
    <scope>NUCLEOTIDE SEQUENCE</scope>
    <source>
        <strain evidence="10">BR232B</strain>
    </source>
</reference>
<feature type="transmembrane region" description="Helical" evidence="8">
    <location>
        <begin position="6"/>
        <end position="26"/>
    </location>
</feature>
<feature type="transmembrane region" description="Helical" evidence="8">
    <location>
        <begin position="882"/>
        <end position="903"/>
    </location>
</feature>
<feature type="transmembrane region" description="Helical" evidence="8">
    <location>
        <begin position="770"/>
        <end position="792"/>
    </location>
</feature>
<dbReference type="Proteomes" id="UP000789739">
    <property type="component" value="Unassembled WGS sequence"/>
</dbReference>
<dbReference type="GO" id="GO:0016020">
    <property type="term" value="C:membrane"/>
    <property type="evidence" value="ECO:0007669"/>
    <property type="project" value="UniProtKB-SubCell"/>
</dbReference>
<dbReference type="GO" id="GO:0008324">
    <property type="term" value="F:monoatomic cation transmembrane transporter activity"/>
    <property type="evidence" value="ECO:0007669"/>
    <property type="project" value="TreeGrafter"/>
</dbReference>
<feature type="transmembrane region" description="Helical" evidence="8">
    <location>
        <begin position="851"/>
        <end position="870"/>
    </location>
</feature>
<evidence type="ECO:0000313" key="10">
    <source>
        <dbReference type="EMBL" id="CAG8504894.1"/>
    </source>
</evidence>
<feature type="transmembrane region" description="Helical" evidence="8">
    <location>
        <begin position="163"/>
        <end position="184"/>
    </location>
</feature>
<dbReference type="InterPro" id="IPR044880">
    <property type="entry name" value="NCX_ion-bd_dom_sf"/>
</dbReference>
<feature type="region of interest" description="Disordered" evidence="7">
    <location>
        <begin position="543"/>
        <end position="569"/>
    </location>
</feature>
<dbReference type="AlphaFoldDB" id="A0A9N8ZRQ5"/>
<keyword evidence="4 8" id="KW-0812">Transmembrane</keyword>
<dbReference type="OrthoDB" id="407410at2759"/>
<keyword evidence="3" id="KW-0813">Transport</keyword>
<comment type="caution">
    <text evidence="10">The sequence shown here is derived from an EMBL/GenBank/DDBJ whole genome shotgun (WGS) entry which is preliminary data.</text>
</comment>
<evidence type="ECO:0000256" key="3">
    <source>
        <dbReference type="ARBA" id="ARBA00022448"/>
    </source>
</evidence>
<comment type="subcellular location">
    <subcellularLocation>
        <location evidence="1">Membrane</location>
        <topology evidence="1">Multi-pass membrane protein</topology>
    </subcellularLocation>
</comment>
<dbReference type="Pfam" id="PF01699">
    <property type="entry name" value="Na_Ca_ex"/>
    <property type="match status" value="2"/>
</dbReference>
<feature type="transmembrane region" description="Helical" evidence="8">
    <location>
        <begin position="812"/>
        <end position="839"/>
    </location>
</feature>
<protein>
    <submittedName>
        <fullName evidence="10">9815_t:CDS:1</fullName>
    </submittedName>
</protein>
<feature type="transmembrane region" description="Helical" evidence="8">
    <location>
        <begin position="745"/>
        <end position="763"/>
    </location>
</feature>
<comment type="similarity">
    <text evidence="2">Belongs to the Ca(2+):cation antiporter (CaCA) (TC 2.A.19) family.</text>
</comment>
<accession>A0A9N8ZRQ5</accession>
<dbReference type="PANTHER" id="PTHR12266:SF0">
    <property type="entry name" value="MITOCHONDRIAL SODIUM_CALCIUM EXCHANGER PROTEIN"/>
    <property type="match status" value="1"/>
</dbReference>
<keyword evidence="6 8" id="KW-0472">Membrane</keyword>
<feature type="transmembrane region" description="Helical" evidence="8">
    <location>
        <begin position="690"/>
        <end position="710"/>
    </location>
</feature>
<evidence type="ECO:0000256" key="2">
    <source>
        <dbReference type="ARBA" id="ARBA00008170"/>
    </source>
</evidence>
<evidence type="ECO:0000256" key="8">
    <source>
        <dbReference type="SAM" id="Phobius"/>
    </source>
</evidence>
<name>A0A9N8ZRQ5_9GLOM</name>
<feature type="compositionally biased region" description="Polar residues" evidence="7">
    <location>
        <begin position="490"/>
        <end position="510"/>
    </location>
</feature>
<dbReference type="InterPro" id="IPR004837">
    <property type="entry name" value="NaCa_Exmemb"/>
</dbReference>
<keyword evidence="5 8" id="KW-1133">Transmembrane helix</keyword>
<sequence length="909" mass="99928">MSLINRRTYFLLLCLLVFVNFAGFLWEQQRNRRHETNVFGNSVREVKLVKRSVSLEGSDPALAETNSIAFQMSGEGDTIEQTEVIRFLLDRLPLQFSVIAADASREIDARCVFRDADVAVQICDDIYSHPDVCAYVRENCRDYSSGLINYLEIYFCGMKKIRLFALAMLFLWLLFLFGFVGVAASDFFCPNLNTIASSLNLSESLAGVTFLAFGNGSPDVFSTFSAMSNNSGSLAIGELIGAAAFISSVVAGVVVIGSWRVSQNKRHRWLEQRARDEYAPPSEDSIIEDSGVLNDDDDYDQDSYGYNSFGETDFLLQGHERDEEAGHATTPISMTALNRNYNNYFSPSSFITMSDIVDQAGSFHHHHGAKQRSLHHGMRPSLFGAIEFRDLVKSLKLNSSARALGVFGRSYSSEFNHPGIQRPRVERSNTTPLRSLYENPRAGLDTIYDAFGLSTPGNSNTVRRDNILGLSGVPSLSSGLSPYIDIDQSSRSAETNLQPDDTQSDSSNALQVPRLNVVPPTPSRSPLLSPLAFSYSPSSMAADSEFPGDGLPQSNSYLQSPPSPVTPLPSPVLSADVSADVENPVIQKFYLNSIWEKFQPTLFPSLTGFRSKSYFAKFIALIACPANLLLVLTLPVVEADKLSSDDEKRVDDSPTIFNSHLDPPRITLDDEDIDMDLSKGADGENGWSRWLTTFQLVSAPVFVVSVLVVTNGFDCKAILYAFAVGFILSLLYLRTTDCDRPPSYYTLFCFLGFAVAIVWIFIVANEVVGVLQAIGLIMGLSDAILGLTIFAMGNSLGDFVANITIARMGFPMMAMSACFGGPMLNILLGVGISGTYMTLKTQESYKISVSPTLFVSSIGLLISLASSLIYLPRTDYWMTRKWGYSLIGLYITCMIINVVLELIGIGDIQ</sequence>
<evidence type="ECO:0000256" key="4">
    <source>
        <dbReference type="ARBA" id="ARBA00022692"/>
    </source>
</evidence>
<dbReference type="InterPro" id="IPR051359">
    <property type="entry name" value="CaCA_antiporter"/>
</dbReference>
<feature type="transmembrane region" description="Helical" evidence="8">
    <location>
        <begin position="717"/>
        <end position="733"/>
    </location>
</feature>
<feature type="domain" description="Sodium/calcium exchanger membrane region" evidence="9">
    <location>
        <begin position="171"/>
        <end position="262"/>
    </location>
</feature>
<evidence type="ECO:0000256" key="7">
    <source>
        <dbReference type="SAM" id="MobiDB-lite"/>
    </source>
</evidence>
<feature type="domain" description="Sodium/calcium exchanger membrane region" evidence="9">
    <location>
        <begin position="750"/>
        <end position="898"/>
    </location>
</feature>
<proteinExistence type="inferred from homology"/>
<keyword evidence="11" id="KW-1185">Reference proteome</keyword>
<evidence type="ECO:0000313" key="11">
    <source>
        <dbReference type="Proteomes" id="UP000789739"/>
    </source>
</evidence>
<evidence type="ECO:0000256" key="5">
    <source>
        <dbReference type="ARBA" id="ARBA00022989"/>
    </source>
</evidence>
<feature type="transmembrane region" description="Helical" evidence="8">
    <location>
        <begin position="614"/>
        <end position="637"/>
    </location>
</feature>
<evidence type="ECO:0000256" key="1">
    <source>
        <dbReference type="ARBA" id="ARBA00004141"/>
    </source>
</evidence>
<evidence type="ECO:0000256" key="6">
    <source>
        <dbReference type="ARBA" id="ARBA00023136"/>
    </source>
</evidence>
<dbReference type="GO" id="GO:0006874">
    <property type="term" value="P:intracellular calcium ion homeostasis"/>
    <property type="evidence" value="ECO:0007669"/>
    <property type="project" value="TreeGrafter"/>
</dbReference>
<dbReference type="PANTHER" id="PTHR12266">
    <property type="entry name" value="NA+/CA2+ K+ INDEPENDENT EXCHANGER"/>
    <property type="match status" value="1"/>
</dbReference>
<feature type="transmembrane region" description="Helical" evidence="8">
    <location>
        <begin position="239"/>
        <end position="259"/>
    </location>
</feature>
<organism evidence="10 11">
    <name type="scientific">Paraglomus brasilianum</name>
    <dbReference type="NCBI Taxonomy" id="144538"/>
    <lineage>
        <taxon>Eukaryota</taxon>
        <taxon>Fungi</taxon>
        <taxon>Fungi incertae sedis</taxon>
        <taxon>Mucoromycota</taxon>
        <taxon>Glomeromycotina</taxon>
        <taxon>Glomeromycetes</taxon>
        <taxon>Paraglomerales</taxon>
        <taxon>Paraglomeraceae</taxon>
        <taxon>Paraglomus</taxon>
    </lineage>
</organism>
<dbReference type="Gene3D" id="1.20.1420.30">
    <property type="entry name" value="NCX, central ion-binding region"/>
    <property type="match status" value="2"/>
</dbReference>
<dbReference type="EMBL" id="CAJVPI010000230">
    <property type="protein sequence ID" value="CAG8504894.1"/>
    <property type="molecule type" value="Genomic_DNA"/>
</dbReference>